<proteinExistence type="predicted"/>
<reference evidence="2 3" key="1">
    <citation type="submission" date="2016-03" db="EMBL/GenBank/DDBJ databases">
        <title>EvidentialGene: Evidence-directed Construction of Genes on Genomes.</title>
        <authorList>
            <person name="Gilbert D.G."/>
            <person name="Choi J.-H."/>
            <person name="Mockaitis K."/>
            <person name="Colbourne J."/>
            <person name="Pfrender M."/>
        </authorList>
    </citation>
    <scope>NUCLEOTIDE SEQUENCE [LARGE SCALE GENOMIC DNA]</scope>
    <source>
        <strain evidence="2 3">Xinb3</strain>
        <tissue evidence="2">Complete organism</tissue>
    </source>
</reference>
<dbReference type="Proteomes" id="UP000076858">
    <property type="component" value="Unassembled WGS sequence"/>
</dbReference>
<evidence type="ECO:0000256" key="1">
    <source>
        <dbReference type="SAM" id="MobiDB-lite"/>
    </source>
</evidence>
<dbReference type="AlphaFoldDB" id="A0A0P5GXG7"/>
<organism evidence="2 3">
    <name type="scientific">Daphnia magna</name>
    <dbReference type="NCBI Taxonomy" id="35525"/>
    <lineage>
        <taxon>Eukaryota</taxon>
        <taxon>Metazoa</taxon>
        <taxon>Ecdysozoa</taxon>
        <taxon>Arthropoda</taxon>
        <taxon>Crustacea</taxon>
        <taxon>Branchiopoda</taxon>
        <taxon>Diplostraca</taxon>
        <taxon>Cladocera</taxon>
        <taxon>Anomopoda</taxon>
        <taxon>Daphniidae</taxon>
        <taxon>Daphnia</taxon>
    </lineage>
</organism>
<feature type="compositionally biased region" description="Basic and acidic residues" evidence="1">
    <location>
        <begin position="110"/>
        <end position="128"/>
    </location>
</feature>
<comment type="caution">
    <text evidence="2">The sequence shown here is derived from an EMBL/GenBank/DDBJ whole genome shotgun (WGS) entry which is preliminary data.</text>
</comment>
<keyword evidence="3" id="KW-1185">Reference proteome</keyword>
<dbReference type="EMBL" id="LRGB01000785">
    <property type="protein sequence ID" value="KZS15905.1"/>
    <property type="molecule type" value="Genomic_DNA"/>
</dbReference>
<accession>A0A0P5GXG7</accession>
<feature type="region of interest" description="Disordered" evidence="1">
    <location>
        <begin position="78"/>
        <end position="128"/>
    </location>
</feature>
<feature type="compositionally biased region" description="Acidic residues" evidence="1">
    <location>
        <begin position="96"/>
        <end position="109"/>
    </location>
</feature>
<sequence>MMTVRYSQKKRSLPQGVFNFIFLSFPLSLRLSFSSRFAAHLLYICREGTHFPLFMQTTSTVLRVCIPAPSVIGVLNNFPGRLQQMPGQRRKKKEDEEGEEEEKEEEEEERLCREGPRCAGRDGVKGME</sequence>
<name>A0A0P5GXG7_9CRUS</name>
<evidence type="ECO:0000313" key="3">
    <source>
        <dbReference type="Proteomes" id="UP000076858"/>
    </source>
</evidence>
<gene>
    <name evidence="2" type="ORF">APZ42_018442</name>
</gene>
<protein>
    <submittedName>
        <fullName evidence="2">Uncharacterized protein</fullName>
    </submittedName>
</protein>
<evidence type="ECO:0000313" key="2">
    <source>
        <dbReference type="EMBL" id="KZS15905.1"/>
    </source>
</evidence>